<dbReference type="RefSeq" id="WP_020732466.1">
    <property type="nucleotide sequence ID" value="NZ_CP014350.1"/>
</dbReference>
<evidence type="ECO:0000313" key="2">
    <source>
        <dbReference type="Proteomes" id="UP000078430"/>
    </source>
</evidence>
<keyword evidence="1" id="KW-0614">Plasmid</keyword>
<dbReference type="EMBL" id="CP014350">
    <property type="protein sequence ID" value="ANA43775.1"/>
    <property type="molecule type" value="Genomic_DNA"/>
</dbReference>
<evidence type="ECO:0000313" key="1">
    <source>
        <dbReference type="EMBL" id="ANA43775.1"/>
    </source>
</evidence>
<accession>A0ABN4NX86</accession>
<dbReference type="Proteomes" id="UP000078430">
    <property type="component" value="Plasmid megaplasmid"/>
</dbReference>
<sequence length="186" mass="21358">MAFKNREAKYNILFKSNLSTADIAKILDVSESTVLKVKLNILGELASNPGSADITSRSSSDVDLGDLARDATCEAYRLEGERDSFYKSFYKIANSYINSHFKYKELTLRSDFKKLIDVNSEILNLEKEISNSDDESLCKKLRFDLKRKIYKKNLISRKLILNDMKEDYECLIKLKEIFKSKGLKLG</sequence>
<reference evidence="1 2" key="1">
    <citation type="journal article" date="2013" name="J. Bacteriol.">
        <title>Large linear plasmids of Borrelia species that cause relapsing fever.</title>
        <authorList>
            <person name="Miller S.C."/>
            <person name="Porcella S.F."/>
            <person name="Raffel S.J."/>
            <person name="Schwan T.G."/>
            <person name="Barbour A.G."/>
        </authorList>
    </citation>
    <scope>NUCLEOTIDE SEQUENCE [LARGE SCALE GENOMIC DNA]</scope>
    <source>
        <strain evidence="1 2">HS1</strain>
    </source>
</reference>
<name>A0ABN4NX86_BORHE</name>
<dbReference type="GeneID" id="71843815"/>
<organism evidence="1 2">
    <name type="scientific">Borrelia hermsii HS1</name>
    <dbReference type="NCBI Taxonomy" id="1867252"/>
    <lineage>
        <taxon>Bacteria</taxon>
        <taxon>Pseudomonadati</taxon>
        <taxon>Spirochaetota</taxon>
        <taxon>Spirochaetia</taxon>
        <taxon>Spirochaetales</taxon>
        <taxon>Borreliaceae</taxon>
        <taxon>Borrelia</taxon>
    </lineage>
</organism>
<geneLocation type="plasmid" evidence="1 2">
    <name>megaplasmid</name>
</geneLocation>
<protein>
    <submittedName>
        <fullName evidence="1">Uncharacterized protein</fullName>
    </submittedName>
</protein>
<gene>
    <name evidence="1" type="ORF">AXX13_A0670</name>
</gene>
<keyword evidence="2" id="KW-1185">Reference proteome</keyword>
<reference evidence="1 2" key="2">
    <citation type="journal article" date="2016" name="Genome Announc.">
        <title>Chromosome and Plasmids of the Tick-Borne Relapsing Fever Agent Borrelia hermsii.</title>
        <authorList>
            <person name="Barbour A.G."/>
        </authorList>
    </citation>
    <scope>NUCLEOTIDE SEQUENCE [LARGE SCALE GENOMIC DNA]</scope>
    <source>
        <strain evidence="1 2">HS1</strain>
    </source>
</reference>
<proteinExistence type="predicted"/>